<protein>
    <submittedName>
        <fullName evidence="2">Uncharacterized protein</fullName>
    </submittedName>
</protein>
<feature type="transmembrane region" description="Helical" evidence="1">
    <location>
        <begin position="80"/>
        <end position="102"/>
    </location>
</feature>
<dbReference type="Proteomes" id="UP000534294">
    <property type="component" value="Unassembled WGS sequence"/>
</dbReference>
<organism evidence="2 3">
    <name type="scientific">Prosthecobacter dejongeii</name>
    <dbReference type="NCBI Taxonomy" id="48465"/>
    <lineage>
        <taxon>Bacteria</taxon>
        <taxon>Pseudomonadati</taxon>
        <taxon>Verrucomicrobiota</taxon>
        <taxon>Verrucomicrobiia</taxon>
        <taxon>Verrucomicrobiales</taxon>
        <taxon>Verrucomicrobiaceae</taxon>
        <taxon>Prosthecobacter</taxon>
    </lineage>
</organism>
<evidence type="ECO:0000256" key="1">
    <source>
        <dbReference type="SAM" id="Phobius"/>
    </source>
</evidence>
<reference evidence="2 3" key="1">
    <citation type="submission" date="2020-08" db="EMBL/GenBank/DDBJ databases">
        <title>Genomic Encyclopedia of Type Strains, Phase IV (KMG-IV): sequencing the most valuable type-strain genomes for metagenomic binning, comparative biology and taxonomic classification.</title>
        <authorList>
            <person name="Goeker M."/>
        </authorList>
    </citation>
    <scope>NUCLEOTIDE SEQUENCE [LARGE SCALE GENOMIC DNA]</scope>
    <source>
        <strain evidence="2 3">DSM 12251</strain>
    </source>
</reference>
<keyword evidence="1" id="KW-0812">Transmembrane</keyword>
<dbReference type="RefSeq" id="WP_184207549.1">
    <property type="nucleotide sequence ID" value="NZ_JACHIF010000003.1"/>
</dbReference>
<proteinExistence type="predicted"/>
<accession>A0A7W7YKE7</accession>
<sequence>MPRLSAIERSAEVMRFMGHRLVYWLSPQGQLREFIKLNLRVALTVAIPALVVAPLITLALGQFQTWVVVLTQTMSSFVLFPLSVLLSILLVCGLLYIIRTCLDLRGRGRRDMY</sequence>
<comment type="caution">
    <text evidence="2">The sequence shown here is derived from an EMBL/GenBank/DDBJ whole genome shotgun (WGS) entry which is preliminary data.</text>
</comment>
<feature type="transmembrane region" description="Helical" evidence="1">
    <location>
        <begin position="41"/>
        <end position="60"/>
    </location>
</feature>
<evidence type="ECO:0000313" key="3">
    <source>
        <dbReference type="Proteomes" id="UP000534294"/>
    </source>
</evidence>
<dbReference type="AlphaFoldDB" id="A0A7W7YKE7"/>
<keyword evidence="1" id="KW-0472">Membrane</keyword>
<keyword evidence="1" id="KW-1133">Transmembrane helix</keyword>
<gene>
    <name evidence="2" type="ORF">HNQ64_001794</name>
</gene>
<dbReference type="EMBL" id="JACHIF010000003">
    <property type="protein sequence ID" value="MBB5037545.1"/>
    <property type="molecule type" value="Genomic_DNA"/>
</dbReference>
<evidence type="ECO:0000313" key="2">
    <source>
        <dbReference type="EMBL" id="MBB5037545.1"/>
    </source>
</evidence>
<keyword evidence="3" id="KW-1185">Reference proteome</keyword>
<name>A0A7W7YKE7_9BACT</name>